<keyword evidence="5" id="KW-0418">Kinase</keyword>
<dbReference type="RefSeq" id="XP_040628687.1">
    <property type="nucleotide sequence ID" value="XM_040768493.1"/>
</dbReference>
<organism evidence="12 13">
    <name type="scientific">Dacryopinax primogenitus (strain DJM 731)</name>
    <name type="common">Brown rot fungus</name>
    <dbReference type="NCBI Taxonomy" id="1858805"/>
    <lineage>
        <taxon>Eukaryota</taxon>
        <taxon>Fungi</taxon>
        <taxon>Dikarya</taxon>
        <taxon>Basidiomycota</taxon>
        <taxon>Agaricomycotina</taxon>
        <taxon>Dacrymycetes</taxon>
        <taxon>Dacrymycetales</taxon>
        <taxon>Dacrymycetaceae</taxon>
        <taxon>Dacryopinax</taxon>
    </lineage>
</organism>
<dbReference type="InterPro" id="IPR008271">
    <property type="entry name" value="Ser/Thr_kinase_AS"/>
</dbReference>
<dbReference type="HOGENOM" id="CLU_000288_82_0_1"/>
<dbReference type="PANTHER" id="PTHR24343">
    <property type="entry name" value="SERINE/THREONINE KINASE"/>
    <property type="match status" value="1"/>
</dbReference>
<evidence type="ECO:0000256" key="2">
    <source>
        <dbReference type="ARBA" id="ARBA00022527"/>
    </source>
</evidence>
<dbReference type="GeneID" id="63683555"/>
<feature type="region of interest" description="Disordered" evidence="10">
    <location>
        <begin position="515"/>
        <end position="536"/>
    </location>
</feature>
<keyword evidence="4 9" id="KW-0547">Nucleotide-binding</keyword>
<feature type="compositionally biased region" description="Low complexity" evidence="10">
    <location>
        <begin position="407"/>
        <end position="423"/>
    </location>
</feature>
<dbReference type="STRING" id="1858805.M5G0X2"/>
<feature type="binding site" evidence="9">
    <location>
        <position position="45"/>
    </location>
    <ligand>
        <name>ATP</name>
        <dbReference type="ChEBI" id="CHEBI:30616"/>
    </ligand>
</feature>
<keyword evidence="6 9" id="KW-0067">ATP-binding</keyword>
<evidence type="ECO:0000256" key="8">
    <source>
        <dbReference type="ARBA" id="ARBA00048679"/>
    </source>
</evidence>
<dbReference type="PANTHER" id="PTHR24343:SF137">
    <property type="entry name" value="SERINE_THREONINE-PROTEIN KINASE HRK1"/>
    <property type="match status" value="1"/>
</dbReference>
<accession>M5G0X2</accession>
<dbReference type="PROSITE" id="PS50011">
    <property type="entry name" value="PROTEIN_KINASE_DOM"/>
    <property type="match status" value="1"/>
</dbReference>
<feature type="compositionally biased region" description="Polar residues" evidence="10">
    <location>
        <begin position="333"/>
        <end position="342"/>
    </location>
</feature>
<name>M5G0X2_DACPD</name>
<feature type="compositionally biased region" description="Basic and acidic residues" evidence="10">
    <location>
        <begin position="448"/>
        <end position="457"/>
    </location>
</feature>
<feature type="compositionally biased region" description="Pro residues" evidence="10">
    <location>
        <begin position="633"/>
        <end position="643"/>
    </location>
</feature>
<evidence type="ECO:0000256" key="1">
    <source>
        <dbReference type="ARBA" id="ARBA00012513"/>
    </source>
</evidence>
<comment type="catalytic activity">
    <reaction evidence="7">
        <text>L-threonyl-[protein] + ATP = O-phospho-L-threonyl-[protein] + ADP + H(+)</text>
        <dbReference type="Rhea" id="RHEA:46608"/>
        <dbReference type="Rhea" id="RHEA-COMP:11060"/>
        <dbReference type="Rhea" id="RHEA-COMP:11605"/>
        <dbReference type="ChEBI" id="CHEBI:15378"/>
        <dbReference type="ChEBI" id="CHEBI:30013"/>
        <dbReference type="ChEBI" id="CHEBI:30616"/>
        <dbReference type="ChEBI" id="CHEBI:61977"/>
        <dbReference type="ChEBI" id="CHEBI:456216"/>
        <dbReference type="EC" id="2.7.11.1"/>
    </reaction>
</comment>
<dbReference type="EC" id="2.7.11.1" evidence="1"/>
<feature type="compositionally biased region" description="Low complexity" evidence="10">
    <location>
        <begin position="623"/>
        <end position="632"/>
    </location>
</feature>
<evidence type="ECO:0000256" key="9">
    <source>
        <dbReference type="PROSITE-ProRule" id="PRU10141"/>
    </source>
</evidence>
<feature type="domain" description="Protein kinase" evidence="11">
    <location>
        <begin position="14"/>
        <end position="285"/>
    </location>
</feature>
<feature type="region of interest" description="Disordered" evidence="10">
    <location>
        <begin position="401"/>
        <end position="487"/>
    </location>
</feature>
<dbReference type="Proteomes" id="UP000030653">
    <property type="component" value="Unassembled WGS sequence"/>
</dbReference>
<feature type="compositionally biased region" description="Acidic residues" evidence="10">
    <location>
        <begin position="360"/>
        <end position="381"/>
    </location>
</feature>
<evidence type="ECO:0000313" key="12">
    <source>
        <dbReference type="EMBL" id="EJU01790.1"/>
    </source>
</evidence>
<evidence type="ECO:0000259" key="11">
    <source>
        <dbReference type="PROSITE" id="PS50011"/>
    </source>
</evidence>
<comment type="catalytic activity">
    <reaction evidence="8">
        <text>L-seryl-[protein] + ATP = O-phospho-L-seryl-[protein] + ADP + H(+)</text>
        <dbReference type="Rhea" id="RHEA:17989"/>
        <dbReference type="Rhea" id="RHEA-COMP:9863"/>
        <dbReference type="Rhea" id="RHEA-COMP:11604"/>
        <dbReference type="ChEBI" id="CHEBI:15378"/>
        <dbReference type="ChEBI" id="CHEBI:29999"/>
        <dbReference type="ChEBI" id="CHEBI:30616"/>
        <dbReference type="ChEBI" id="CHEBI:83421"/>
        <dbReference type="ChEBI" id="CHEBI:456216"/>
        <dbReference type="EC" id="2.7.11.1"/>
    </reaction>
</comment>
<sequence>MFPASEERIDRKYGKWGRVLGKGTGGTVRLIQGPPRSGGKVFAVKEFRKKKGKETEFEYRRMIATECCFANGLKHVNVIETVDIVRNKSRYFQVMEYAPYDLFSVVMSGKMVQPEVYCVFRQICDGVCYLHSTGLAHRDLKLENCVMTNSNVVKLIDFGTATPSFHPDKGLILSSGLVGSDPYVAPEVIRGEMYDARKADVWSLGIIFLAMMLRRFPWALADPRKDLNYRKFASTLHELPARPRTPPSPRRRVSTGIKSSANGTNGKGPANGTAANGTANGTIKLPVPKPRQRSAEEGFDSSASSGYDVPAPSLWGAGEGSITTFTSVESSLVLTPSDTGGSRASGPSAPDGEGNRDGEREGEEGDADADSLDGVEDDNDNWVEPRLESYENWEEVIERLCAERESSSSSEASSRSSLRSSLSPREVTRNGTGYVQPPSTGNGFLRPPEPHVRRETSEPALNVNGNSNGLRPPSGLQPNRLPRPAISTNFNFAPASGTLSAHPVLGEGLSASPLSAFPPKSAPPEQHPFAASSPTLPSQLRTLPALVFPHSQGQSQKGDEREQEPIIVSPDNTLSYLPAETRWSILCMLQIEPNSRCGIADLLYPTPAQAQREEKVPSGLQMTPARRATTPLTPTPTPAPAPAPTSAAGRRREKGIQEMGREWLKSVVPCSGHDQIPGTPGTARTPQAPTTARGNGIGIGIGEGAWGAGTGSGVGVGHVHVRLKTSQKEGKWWKRG</sequence>
<feature type="region of interest" description="Disordered" evidence="10">
    <location>
        <begin position="610"/>
        <end position="652"/>
    </location>
</feature>
<gene>
    <name evidence="12" type="ORF">DACRYDRAFT_107526</name>
</gene>
<feature type="compositionally biased region" description="Low complexity" evidence="10">
    <location>
        <begin position="261"/>
        <end position="282"/>
    </location>
</feature>
<dbReference type="GO" id="GO:0005829">
    <property type="term" value="C:cytosol"/>
    <property type="evidence" value="ECO:0007669"/>
    <property type="project" value="TreeGrafter"/>
</dbReference>
<dbReference type="PROSITE" id="PS00108">
    <property type="entry name" value="PROTEIN_KINASE_ST"/>
    <property type="match status" value="1"/>
</dbReference>
<evidence type="ECO:0000256" key="3">
    <source>
        <dbReference type="ARBA" id="ARBA00022679"/>
    </source>
</evidence>
<evidence type="ECO:0000256" key="10">
    <source>
        <dbReference type="SAM" id="MobiDB-lite"/>
    </source>
</evidence>
<dbReference type="AlphaFoldDB" id="M5G0X2"/>
<keyword evidence="13" id="KW-1185">Reference proteome</keyword>
<feature type="region of interest" description="Disordered" evidence="10">
    <location>
        <begin position="333"/>
        <end position="389"/>
    </location>
</feature>
<feature type="compositionally biased region" description="Polar residues" evidence="10">
    <location>
        <begin position="429"/>
        <end position="442"/>
    </location>
</feature>
<dbReference type="InterPro" id="IPR017441">
    <property type="entry name" value="Protein_kinase_ATP_BS"/>
</dbReference>
<dbReference type="Pfam" id="PF00069">
    <property type="entry name" value="Pkinase"/>
    <property type="match status" value="1"/>
</dbReference>
<evidence type="ECO:0000256" key="5">
    <source>
        <dbReference type="ARBA" id="ARBA00022777"/>
    </source>
</evidence>
<reference evidence="12 13" key="1">
    <citation type="journal article" date="2012" name="Science">
        <title>The Paleozoic origin of enzymatic lignin decomposition reconstructed from 31 fungal genomes.</title>
        <authorList>
            <person name="Floudas D."/>
            <person name="Binder M."/>
            <person name="Riley R."/>
            <person name="Barry K."/>
            <person name="Blanchette R.A."/>
            <person name="Henrissat B."/>
            <person name="Martinez A.T."/>
            <person name="Otillar R."/>
            <person name="Spatafora J.W."/>
            <person name="Yadav J.S."/>
            <person name="Aerts A."/>
            <person name="Benoit I."/>
            <person name="Boyd A."/>
            <person name="Carlson A."/>
            <person name="Copeland A."/>
            <person name="Coutinho P.M."/>
            <person name="de Vries R.P."/>
            <person name="Ferreira P."/>
            <person name="Findley K."/>
            <person name="Foster B."/>
            <person name="Gaskell J."/>
            <person name="Glotzer D."/>
            <person name="Gorecki P."/>
            <person name="Heitman J."/>
            <person name="Hesse C."/>
            <person name="Hori C."/>
            <person name="Igarashi K."/>
            <person name="Jurgens J.A."/>
            <person name="Kallen N."/>
            <person name="Kersten P."/>
            <person name="Kohler A."/>
            <person name="Kuees U."/>
            <person name="Kumar T.K.A."/>
            <person name="Kuo A."/>
            <person name="LaButti K."/>
            <person name="Larrondo L.F."/>
            <person name="Lindquist E."/>
            <person name="Ling A."/>
            <person name="Lombard V."/>
            <person name="Lucas S."/>
            <person name="Lundell T."/>
            <person name="Martin R."/>
            <person name="McLaughlin D.J."/>
            <person name="Morgenstern I."/>
            <person name="Morin E."/>
            <person name="Murat C."/>
            <person name="Nagy L.G."/>
            <person name="Nolan M."/>
            <person name="Ohm R.A."/>
            <person name="Patyshakuliyeva A."/>
            <person name="Rokas A."/>
            <person name="Ruiz-Duenas F.J."/>
            <person name="Sabat G."/>
            <person name="Salamov A."/>
            <person name="Samejima M."/>
            <person name="Schmutz J."/>
            <person name="Slot J.C."/>
            <person name="St John F."/>
            <person name="Stenlid J."/>
            <person name="Sun H."/>
            <person name="Sun S."/>
            <person name="Syed K."/>
            <person name="Tsang A."/>
            <person name="Wiebenga A."/>
            <person name="Young D."/>
            <person name="Pisabarro A."/>
            <person name="Eastwood D.C."/>
            <person name="Martin F."/>
            <person name="Cullen D."/>
            <person name="Grigoriev I.V."/>
            <person name="Hibbett D.S."/>
        </authorList>
    </citation>
    <scope>NUCLEOTIDE SEQUENCE [LARGE SCALE GENOMIC DNA]</scope>
    <source>
        <strain evidence="12 13">DJM-731 SS1</strain>
    </source>
</reference>
<protein>
    <recommendedName>
        <fullName evidence="1">non-specific serine/threonine protein kinase</fullName>
        <ecNumber evidence="1">2.7.11.1</ecNumber>
    </recommendedName>
</protein>
<evidence type="ECO:0000256" key="6">
    <source>
        <dbReference type="ARBA" id="ARBA00022840"/>
    </source>
</evidence>
<dbReference type="InterPro" id="IPR011009">
    <property type="entry name" value="Kinase-like_dom_sf"/>
</dbReference>
<dbReference type="PROSITE" id="PS00107">
    <property type="entry name" value="PROTEIN_KINASE_ATP"/>
    <property type="match status" value="1"/>
</dbReference>
<evidence type="ECO:0000256" key="4">
    <source>
        <dbReference type="ARBA" id="ARBA00022741"/>
    </source>
</evidence>
<keyword evidence="2" id="KW-0723">Serine/threonine-protein kinase</keyword>
<feature type="region of interest" description="Disordered" evidence="10">
    <location>
        <begin position="238"/>
        <end position="307"/>
    </location>
</feature>
<dbReference type="GO" id="GO:0005524">
    <property type="term" value="F:ATP binding"/>
    <property type="evidence" value="ECO:0007669"/>
    <property type="project" value="UniProtKB-UniRule"/>
</dbReference>
<evidence type="ECO:0000313" key="13">
    <source>
        <dbReference type="Proteomes" id="UP000030653"/>
    </source>
</evidence>
<dbReference type="SMART" id="SM00220">
    <property type="entry name" value="S_TKc"/>
    <property type="match status" value="1"/>
</dbReference>
<proteinExistence type="predicted"/>
<dbReference type="InterPro" id="IPR000719">
    <property type="entry name" value="Prot_kinase_dom"/>
</dbReference>
<keyword evidence="3" id="KW-0808">Transferase</keyword>
<dbReference type="EMBL" id="JH795863">
    <property type="protein sequence ID" value="EJU01790.1"/>
    <property type="molecule type" value="Genomic_DNA"/>
</dbReference>
<dbReference type="SUPFAM" id="SSF56112">
    <property type="entry name" value="Protein kinase-like (PK-like)"/>
    <property type="match status" value="1"/>
</dbReference>
<evidence type="ECO:0000256" key="7">
    <source>
        <dbReference type="ARBA" id="ARBA00047899"/>
    </source>
</evidence>
<dbReference type="OrthoDB" id="6513151at2759"/>
<dbReference type="Gene3D" id="1.10.510.10">
    <property type="entry name" value="Transferase(Phosphotransferase) domain 1"/>
    <property type="match status" value="1"/>
</dbReference>
<dbReference type="GO" id="GO:0004674">
    <property type="term" value="F:protein serine/threonine kinase activity"/>
    <property type="evidence" value="ECO:0007669"/>
    <property type="project" value="UniProtKB-KW"/>
</dbReference>